<dbReference type="STRING" id="936756.ATE80_10810"/>
<proteinExistence type="predicted"/>
<evidence type="ECO:0008006" key="3">
    <source>
        <dbReference type="Google" id="ProtNLM"/>
    </source>
</evidence>
<dbReference type="EMBL" id="LNSV01000021">
    <property type="protein sequence ID" value="KUH38761.1"/>
    <property type="molecule type" value="Genomic_DNA"/>
</dbReference>
<name>A0A100Y6W7_9ACTN</name>
<reference evidence="1 2" key="1">
    <citation type="submission" date="2015-11" db="EMBL/GenBank/DDBJ databases">
        <title>Genome-wide analysis reveals the secondary metabolome in Streptomyces kanasensis ZX01.</title>
        <authorList>
            <person name="Zhang G."/>
            <person name="Han L."/>
            <person name="Feng J."/>
            <person name="Zhang X."/>
        </authorList>
    </citation>
    <scope>NUCLEOTIDE SEQUENCE [LARGE SCALE GENOMIC DNA]</scope>
    <source>
        <strain evidence="1 2">ZX01</strain>
    </source>
</reference>
<evidence type="ECO:0000313" key="1">
    <source>
        <dbReference type="EMBL" id="KUH38761.1"/>
    </source>
</evidence>
<organism evidence="1 2">
    <name type="scientific">Streptomyces kanasensis</name>
    <dbReference type="NCBI Taxonomy" id="936756"/>
    <lineage>
        <taxon>Bacteria</taxon>
        <taxon>Bacillati</taxon>
        <taxon>Actinomycetota</taxon>
        <taxon>Actinomycetes</taxon>
        <taxon>Kitasatosporales</taxon>
        <taxon>Streptomycetaceae</taxon>
        <taxon>Streptomyces</taxon>
    </lineage>
</organism>
<keyword evidence="2" id="KW-1185">Reference proteome</keyword>
<accession>A0A100Y6W7</accession>
<dbReference type="AlphaFoldDB" id="A0A100Y6W7"/>
<sequence length="71" mass="8128">MRKVVYFVATTLDGFLASPDADHSMFVEGEDHGAWVLGPGPWTGCRRRYPRRTGTWYRARRRRRTAGSTPS</sequence>
<protein>
    <recommendedName>
        <fullName evidence="3">Bacterial bifunctional deaminase-reductase C-terminal domain-containing protein</fullName>
    </recommendedName>
</protein>
<gene>
    <name evidence="1" type="ORF">ATE80_10810</name>
</gene>
<comment type="caution">
    <text evidence="1">The sequence shown here is derived from an EMBL/GenBank/DDBJ whole genome shotgun (WGS) entry which is preliminary data.</text>
</comment>
<evidence type="ECO:0000313" key="2">
    <source>
        <dbReference type="Proteomes" id="UP000054011"/>
    </source>
</evidence>
<dbReference type="Proteomes" id="UP000054011">
    <property type="component" value="Unassembled WGS sequence"/>
</dbReference>